<evidence type="ECO:0000313" key="2">
    <source>
        <dbReference type="Proteomes" id="UP000265618"/>
    </source>
</evidence>
<feature type="non-terminal residue" evidence="1">
    <location>
        <position position="1"/>
    </location>
</feature>
<keyword evidence="2" id="KW-1185">Reference proteome</keyword>
<dbReference type="AlphaFoldDB" id="A0A9K3GQN4"/>
<comment type="caution">
    <text evidence="1">The sequence shown here is derived from an EMBL/GenBank/DDBJ whole genome shotgun (WGS) entry which is preliminary data.</text>
</comment>
<accession>A0A9K3GQN4</accession>
<protein>
    <submittedName>
        <fullName evidence="1">Uncharacterized protein</fullName>
    </submittedName>
</protein>
<sequence>KTTTCVGFKDGVLGVGPDVQSLKNSRPDDVVWNFVSELYLGDTHPERQGLAVPHPE</sequence>
<feature type="non-terminal residue" evidence="1">
    <location>
        <position position="56"/>
    </location>
</feature>
<dbReference type="EMBL" id="BDIP01008038">
    <property type="protein sequence ID" value="GIQ91618.1"/>
    <property type="molecule type" value="Genomic_DNA"/>
</dbReference>
<organism evidence="1 2">
    <name type="scientific">Kipferlia bialata</name>
    <dbReference type="NCBI Taxonomy" id="797122"/>
    <lineage>
        <taxon>Eukaryota</taxon>
        <taxon>Metamonada</taxon>
        <taxon>Carpediemonas-like organisms</taxon>
        <taxon>Kipferlia</taxon>
    </lineage>
</organism>
<dbReference type="Proteomes" id="UP000265618">
    <property type="component" value="Unassembled WGS sequence"/>
</dbReference>
<name>A0A9K3GQN4_9EUKA</name>
<reference evidence="1 2" key="1">
    <citation type="journal article" date="2018" name="PLoS ONE">
        <title>The draft genome of Kipferlia bialata reveals reductive genome evolution in fornicate parasites.</title>
        <authorList>
            <person name="Tanifuji G."/>
            <person name="Takabayashi S."/>
            <person name="Kume K."/>
            <person name="Takagi M."/>
            <person name="Nakayama T."/>
            <person name="Kamikawa R."/>
            <person name="Inagaki Y."/>
            <person name="Hashimoto T."/>
        </authorList>
    </citation>
    <scope>NUCLEOTIDE SEQUENCE [LARGE SCALE GENOMIC DNA]</scope>
    <source>
        <strain evidence="1">NY0173</strain>
    </source>
</reference>
<gene>
    <name evidence="1" type="ORF">KIPB_014961</name>
</gene>
<proteinExistence type="predicted"/>
<evidence type="ECO:0000313" key="1">
    <source>
        <dbReference type="EMBL" id="GIQ91618.1"/>
    </source>
</evidence>